<dbReference type="Proteomes" id="UP001017257">
    <property type="component" value="Chromosome"/>
</dbReference>
<dbReference type="PANTHER" id="PTHR42756">
    <property type="entry name" value="TRANSCRIPTIONAL REGULATOR, MARR"/>
    <property type="match status" value="1"/>
</dbReference>
<dbReference type="SMART" id="SM00347">
    <property type="entry name" value="HTH_MARR"/>
    <property type="match status" value="1"/>
</dbReference>
<dbReference type="EMBL" id="CP102845">
    <property type="protein sequence ID" value="UVF20774.1"/>
    <property type="molecule type" value="Genomic_DNA"/>
</dbReference>
<organism evidence="5 6">
    <name type="scientific">Microvirga terrae</name>
    <dbReference type="NCBI Taxonomy" id="2740529"/>
    <lineage>
        <taxon>Bacteria</taxon>
        <taxon>Pseudomonadati</taxon>
        <taxon>Pseudomonadota</taxon>
        <taxon>Alphaproteobacteria</taxon>
        <taxon>Hyphomicrobiales</taxon>
        <taxon>Methylobacteriaceae</taxon>
        <taxon>Microvirga</taxon>
    </lineage>
</organism>
<keyword evidence="6" id="KW-1185">Reference proteome</keyword>
<protein>
    <submittedName>
        <fullName evidence="5">MarR family transcriptional regulator</fullName>
    </submittedName>
</protein>
<dbReference type="Gene3D" id="1.10.10.10">
    <property type="entry name" value="Winged helix-like DNA-binding domain superfamily/Winged helix DNA-binding domain"/>
    <property type="match status" value="1"/>
</dbReference>
<keyword evidence="1" id="KW-0805">Transcription regulation</keyword>
<keyword evidence="3" id="KW-0804">Transcription</keyword>
<accession>A0ABY5RV07</accession>
<gene>
    <name evidence="5" type="ORF">HPT29_006510</name>
</gene>
<evidence type="ECO:0000313" key="5">
    <source>
        <dbReference type="EMBL" id="UVF20774.1"/>
    </source>
</evidence>
<feature type="domain" description="HTH marR-type" evidence="4">
    <location>
        <begin position="32"/>
        <end position="170"/>
    </location>
</feature>
<dbReference type="SUPFAM" id="SSF46785">
    <property type="entry name" value="Winged helix' DNA-binding domain"/>
    <property type="match status" value="1"/>
</dbReference>
<dbReference type="Pfam" id="PF12802">
    <property type="entry name" value="MarR_2"/>
    <property type="match status" value="1"/>
</dbReference>
<dbReference type="InterPro" id="IPR036388">
    <property type="entry name" value="WH-like_DNA-bd_sf"/>
</dbReference>
<dbReference type="RefSeq" id="WP_173945721.1">
    <property type="nucleotide sequence ID" value="NZ_CP102845.1"/>
</dbReference>
<evidence type="ECO:0000259" key="4">
    <source>
        <dbReference type="PROSITE" id="PS50995"/>
    </source>
</evidence>
<sequence>MSRHYEAPSYASDQDGIDERCAQWAAELPDVDTRGMGVLGRARWITLTARPPIEAVFKAHDLDSGEADVLFSLLRSGPPYRLRPTELFRTLMISSGGLTDRLNRLAKAGLIRRAVAEGDGRSLPVELTEEGARRAKEAFQEDMAVEAAMLEGLTEDEQTQLAGLLRKLALTITATKPFA</sequence>
<evidence type="ECO:0000256" key="3">
    <source>
        <dbReference type="ARBA" id="ARBA00023163"/>
    </source>
</evidence>
<reference evidence="5" key="1">
    <citation type="submission" date="2022-08" db="EMBL/GenBank/DDBJ databases">
        <title>Microvirga terrae sp. nov., isolated from soil.</title>
        <authorList>
            <person name="Kim K.H."/>
            <person name="Seo Y.L."/>
            <person name="Kim J.M."/>
            <person name="Lee J.K."/>
            <person name="Han D.M."/>
            <person name="Jeon C.O."/>
        </authorList>
    </citation>
    <scope>NUCLEOTIDE SEQUENCE</scope>
    <source>
        <strain evidence="5">R24</strain>
    </source>
</reference>
<evidence type="ECO:0000313" key="6">
    <source>
        <dbReference type="Proteomes" id="UP001017257"/>
    </source>
</evidence>
<keyword evidence="2" id="KW-0238">DNA-binding</keyword>
<dbReference type="PROSITE" id="PS50995">
    <property type="entry name" value="HTH_MARR_2"/>
    <property type="match status" value="1"/>
</dbReference>
<evidence type="ECO:0000256" key="1">
    <source>
        <dbReference type="ARBA" id="ARBA00023015"/>
    </source>
</evidence>
<name>A0ABY5RV07_9HYPH</name>
<proteinExistence type="predicted"/>
<dbReference type="PANTHER" id="PTHR42756:SF1">
    <property type="entry name" value="TRANSCRIPTIONAL REPRESSOR OF EMRAB OPERON"/>
    <property type="match status" value="1"/>
</dbReference>
<dbReference type="PRINTS" id="PR00598">
    <property type="entry name" value="HTHMARR"/>
</dbReference>
<dbReference type="InterPro" id="IPR000835">
    <property type="entry name" value="HTH_MarR-typ"/>
</dbReference>
<dbReference type="InterPro" id="IPR036390">
    <property type="entry name" value="WH_DNA-bd_sf"/>
</dbReference>
<evidence type="ECO:0000256" key="2">
    <source>
        <dbReference type="ARBA" id="ARBA00023125"/>
    </source>
</evidence>